<reference evidence="2 4" key="3">
    <citation type="submission" date="2017-06" db="EMBL/GenBank/DDBJ databases">
        <title>A draft genome sequence of Komagataeibacter nataicola LMG 1536.</title>
        <authorList>
            <person name="Skraban J."/>
            <person name="Cleenwerck I."/>
            <person name="Vandamme P."/>
            <person name="Trcek J."/>
        </authorList>
    </citation>
    <scope>NUCLEOTIDE SEQUENCE [LARGE SCALE GENOMIC DNA]</scope>
    <source>
        <strain evidence="2 4">LMG 1536</strain>
    </source>
</reference>
<evidence type="ECO:0000313" key="2">
    <source>
        <dbReference type="EMBL" id="PYD65064.1"/>
    </source>
</evidence>
<evidence type="ECO:0000313" key="1">
    <source>
        <dbReference type="EMBL" id="AQU87047.1"/>
    </source>
</evidence>
<dbReference type="KEGG" id="kna:B0W47_05635"/>
<name>A0A9N7H0S8_9PROT</name>
<organism evidence="1 3">
    <name type="scientific">Komagataeibacter nataicola</name>
    <dbReference type="NCBI Taxonomy" id="265960"/>
    <lineage>
        <taxon>Bacteria</taxon>
        <taxon>Pseudomonadati</taxon>
        <taxon>Pseudomonadota</taxon>
        <taxon>Alphaproteobacteria</taxon>
        <taxon>Acetobacterales</taxon>
        <taxon>Acetobacteraceae</taxon>
        <taxon>Komagataeibacter</taxon>
    </lineage>
</organism>
<sequence length="107" mass="11879">MTGDLPVPRALAPVLDSRTPEQRCVAMALVGRGTGETKKRSLAFHPDMHPNEGLSCCFVYRDAPAASVMIHIRIMFLPAFYRPGSSGQLWPASLFLLWKARDGYVNF</sequence>
<dbReference type="Proteomes" id="UP000247512">
    <property type="component" value="Unassembled WGS sequence"/>
</dbReference>
<protein>
    <submittedName>
        <fullName evidence="1">Uncharacterized protein</fullName>
    </submittedName>
</protein>
<keyword evidence="4" id="KW-1185">Reference proteome</keyword>
<reference evidence="1" key="2">
    <citation type="submission" date="2017-02" db="EMBL/GenBank/DDBJ databases">
        <authorList>
            <person name="Zhang H."/>
        </authorList>
    </citation>
    <scope>NUCLEOTIDE SEQUENCE</scope>
    <source>
        <strain evidence="1">RZS01</strain>
    </source>
</reference>
<dbReference type="AlphaFoldDB" id="A0A9N7H0S8"/>
<evidence type="ECO:0000313" key="4">
    <source>
        <dbReference type="Proteomes" id="UP000247512"/>
    </source>
</evidence>
<gene>
    <name evidence="1" type="ORF">B0W47_05635</name>
    <name evidence="2" type="ORF">CDI09_15620</name>
</gene>
<dbReference type="Proteomes" id="UP000189683">
    <property type="component" value="Chromosome"/>
</dbReference>
<accession>A0A9N7H0S8</accession>
<dbReference type="EMBL" id="NIRT01000045">
    <property type="protein sequence ID" value="PYD65064.1"/>
    <property type="molecule type" value="Genomic_DNA"/>
</dbReference>
<reference evidence="3" key="1">
    <citation type="submission" date="2017-02" db="EMBL/GenBank/DDBJ databases">
        <title>zhang.</title>
        <authorList>
            <person name="Zhang H."/>
        </authorList>
    </citation>
    <scope>NUCLEOTIDE SEQUENCE [LARGE SCALE GENOMIC DNA]</scope>
    <source>
        <strain evidence="3">RZS01</strain>
    </source>
</reference>
<proteinExistence type="predicted"/>
<evidence type="ECO:0000313" key="3">
    <source>
        <dbReference type="Proteomes" id="UP000189683"/>
    </source>
</evidence>
<dbReference type="EMBL" id="CP019875">
    <property type="protein sequence ID" value="AQU87047.1"/>
    <property type="molecule type" value="Genomic_DNA"/>
</dbReference>